<dbReference type="InterPro" id="IPR007421">
    <property type="entry name" value="Schlafen_AlbA_2_dom"/>
</dbReference>
<dbReference type="Proteomes" id="UP000034739">
    <property type="component" value="Unassembled WGS sequence"/>
</dbReference>
<dbReference type="PANTHER" id="PTHR30595:SF6">
    <property type="entry name" value="SCHLAFEN ALBA-2 DOMAIN-CONTAINING PROTEIN"/>
    <property type="match status" value="1"/>
</dbReference>
<gene>
    <name evidence="2" type="ORF">UY16_C0007G0014</name>
</gene>
<evidence type="ECO:0000259" key="1">
    <source>
        <dbReference type="Pfam" id="PF04326"/>
    </source>
</evidence>
<dbReference type="Pfam" id="PF04326">
    <property type="entry name" value="SLFN_AlbA_2"/>
    <property type="match status" value="1"/>
</dbReference>
<dbReference type="InterPro" id="IPR038461">
    <property type="entry name" value="Schlafen_AlbA_2_dom_sf"/>
</dbReference>
<sequence>MDILNKPITTFTFNDVVSFCQEGHHEGWQIDYKRDWPQDGLSKYFAAFSNTRGGVIIIGVEEDKTTGVPTVWDGVNNTAQSIERVHQWASHIEPLPSYEVHPTDEQSGKIFVLVRIYEGDRTPYYVQNDPKIYVRTGNVTPSIDLASPEMLELLVGKKQKAQLIRDFYLKTADEVYGAALRRAERQRQSAIIREEEEYKRKKQQWIADGDPVRPYVSHYYQKPLGSEASICTILLQPFYPKIPLITPRDIKSKVMEIRDGNGTFPLDFPLLNPEPIPEGVMSFDWGETDGLIRNEQFYSSGLVRLSFDLLRVTEDQKEVFLVHVVALLFAVIKAASNFYRIIGYQGGLKGRLSLENVEGVHLRYEMTESFFSLHNKDGLLPSYNLDLDIDTSTLYDDKEFQNYFINIVQEIYWMFGYEEIREDAIKVFLKKKKWLVA</sequence>
<reference evidence="2 3" key="1">
    <citation type="journal article" date="2015" name="Nature">
        <title>rRNA introns, odd ribosomes, and small enigmatic genomes across a large radiation of phyla.</title>
        <authorList>
            <person name="Brown C.T."/>
            <person name="Hug L.A."/>
            <person name="Thomas B.C."/>
            <person name="Sharon I."/>
            <person name="Castelle C.J."/>
            <person name="Singh A."/>
            <person name="Wilkins M.J."/>
            <person name="Williams K.H."/>
            <person name="Banfield J.F."/>
        </authorList>
    </citation>
    <scope>NUCLEOTIDE SEQUENCE [LARGE SCALE GENOMIC DNA]</scope>
</reference>
<evidence type="ECO:0000313" key="2">
    <source>
        <dbReference type="EMBL" id="KKU88433.1"/>
    </source>
</evidence>
<feature type="domain" description="Schlafen AlbA-2" evidence="1">
    <location>
        <begin position="26"/>
        <end position="138"/>
    </location>
</feature>
<proteinExistence type="predicted"/>
<accession>A0A0G1WDM1</accession>
<dbReference type="AlphaFoldDB" id="A0A0G1WDM1"/>
<evidence type="ECO:0000313" key="3">
    <source>
        <dbReference type="Proteomes" id="UP000034739"/>
    </source>
</evidence>
<name>A0A0G1WDM1_9BACT</name>
<dbReference type="EMBL" id="LCOY01000007">
    <property type="protein sequence ID" value="KKU88433.1"/>
    <property type="molecule type" value="Genomic_DNA"/>
</dbReference>
<dbReference type="Gene3D" id="3.30.950.30">
    <property type="entry name" value="Schlafen, AAA domain"/>
    <property type="match status" value="1"/>
</dbReference>
<organism evidence="2 3">
    <name type="scientific">Candidatus Gottesmanbacteria bacterium GW2011_GWA2_47_9</name>
    <dbReference type="NCBI Taxonomy" id="1618445"/>
    <lineage>
        <taxon>Bacteria</taxon>
        <taxon>Candidatus Gottesmaniibacteriota</taxon>
    </lineage>
</organism>
<dbReference type="PANTHER" id="PTHR30595">
    <property type="entry name" value="GLPR-RELATED TRANSCRIPTIONAL REPRESSOR"/>
    <property type="match status" value="1"/>
</dbReference>
<protein>
    <recommendedName>
        <fullName evidence="1">Schlafen AlbA-2 domain-containing protein</fullName>
    </recommendedName>
</protein>
<comment type="caution">
    <text evidence="2">The sequence shown here is derived from an EMBL/GenBank/DDBJ whole genome shotgun (WGS) entry which is preliminary data.</text>
</comment>